<proteinExistence type="predicted"/>
<evidence type="ECO:0000313" key="2">
    <source>
        <dbReference type="Proteomes" id="UP000178288"/>
    </source>
</evidence>
<evidence type="ECO:0000313" key="1">
    <source>
        <dbReference type="EMBL" id="OHB13589.1"/>
    </source>
</evidence>
<dbReference type="Proteomes" id="UP000178288">
    <property type="component" value="Unassembled WGS sequence"/>
</dbReference>
<name>A0A1G2UW21_9BACT</name>
<dbReference type="EMBL" id="MHWV01000026">
    <property type="protein sequence ID" value="OHB13589.1"/>
    <property type="molecule type" value="Genomic_DNA"/>
</dbReference>
<comment type="caution">
    <text evidence="1">The sequence shown here is derived from an EMBL/GenBank/DDBJ whole genome shotgun (WGS) entry which is preliminary data.</text>
</comment>
<sequence>MCDIHLCEKMIREIFEMGPVSLLVLPPHIALHLLECEMCAKKLTTLIVLSVEPSASERVM</sequence>
<reference evidence="1 2" key="1">
    <citation type="journal article" date="2016" name="Nat. Commun.">
        <title>Thousands of microbial genomes shed light on interconnected biogeochemical processes in an aquifer system.</title>
        <authorList>
            <person name="Anantharaman K."/>
            <person name="Brown C.T."/>
            <person name="Hug L.A."/>
            <person name="Sharon I."/>
            <person name="Castelle C.J."/>
            <person name="Probst A.J."/>
            <person name="Thomas B.C."/>
            <person name="Singh A."/>
            <person name="Wilkins M.J."/>
            <person name="Karaoz U."/>
            <person name="Brodie E.L."/>
            <person name="Williams K.H."/>
            <person name="Hubbard S.S."/>
            <person name="Banfield J.F."/>
        </authorList>
    </citation>
    <scope>NUCLEOTIDE SEQUENCE [LARGE SCALE GENOMIC DNA]</scope>
</reference>
<protein>
    <submittedName>
        <fullName evidence="1">Uncharacterized protein</fullName>
    </submittedName>
</protein>
<gene>
    <name evidence="1" type="ORF">A3G05_02360</name>
</gene>
<accession>A0A1G2UW21</accession>
<organism evidence="1 2">
    <name type="scientific">Candidatus Zambryskibacteria bacterium RIFCSPLOWO2_12_FULL_45_14</name>
    <dbReference type="NCBI Taxonomy" id="1802778"/>
    <lineage>
        <taxon>Bacteria</taxon>
        <taxon>Candidatus Zambryskiibacteriota</taxon>
    </lineage>
</organism>
<dbReference type="AlphaFoldDB" id="A0A1G2UW21"/>